<proteinExistence type="predicted"/>
<dbReference type="PROSITE" id="PS50089">
    <property type="entry name" value="ZF_RING_2"/>
    <property type="match status" value="1"/>
</dbReference>
<dbReference type="KEGG" id="lak:106156146"/>
<dbReference type="SMART" id="SM00184">
    <property type="entry name" value="RING"/>
    <property type="match status" value="2"/>
</dbReference>
<protein>
    <submittedName>
        <fullName evidence="10">E3 ubiquitin-protein ligase TRIM56-like</fullName>
    </submittedName>
</protein>
<dbReference type="Gene3D" id="2.120.10.30">
    <property type="entry name" value="TolB, C-terminal domain"/>
    <property type="match status" value="1"/>
</dbReference>
<feature type="coiled-coil region" evidence="6">
    <location>
        <begin position="250"/>
        <end position="277"/>
    </location>
</feature>
<dbReference type="InterPro" id="IPR011042">
    <property type="entry name" value="6-blade_b-propeller_TolB-like"/>
</dbReference>
<dbReference type="PROSITE" id="PS50119">
    <property type="entry name" value="ZF_BBOX"/>
    <property type="match status" value="2"/>
</dbReference>
<organism evidence="9 10">
    <name type="scientific">Lingula anatina</name>
    <name type="common">Brachiopod</name>
    <name type="synonym">Lingula unguis</name>
    <dbReference type="NCBI Taxonomy" id="7574"/>
    <lineage>
        <taxon>Eukaryota</taxon>
        <taxon>Metazoa</taxon>
        <taxon>Spiralia</taxon>
        <taxon>Lophotrochozoa</taxon>
        <taxon>Brachiopoda</taxon>
        <taxon>Linguliformea</taxon>
        <taxon>Lingulata</taxon>
        <taxon>Lingulida</taxon>
        <taxon>Linguloidea</taxon>
        <taxon>Lingulidae</taxon>
        <taxon>Lingula</taxon>
    </lineage>
</organism>
<feature type="domain" description="B box-type" evidence="8">
    <location>
        <begin position="94"/>
        <end position="143"/>
    </location>
</feature>
<keyword evidence="4" id="KW-0862">Zinc</keyword>
<dbReference type="Gene3D" id="3.30.160.60">
    <property type="entry name" value="Classic Zinc Finger"/>
    <property type="match status" value="1"/>
</dbReference>
<evidence type="ECO:0000259" key="8">
    <source>
        <dbReference type="PROSITE" id="PS50119"/>
    </source>
</evidence>
<evidence type="ECO:0000256" key="1">
    <source>
        <dbReference type="ARBA" id="ARBA00022553"/>
    </source>
</evidence>
<reference evidence="10" key="1">
    <citation type="submission" date="2025-08" db="UniProtKB">
        <authorList>
            <consortium name="RefSeq"/>
        </authorList>
    </citation>
    <scope>IDENTIFICATION</scope>
    <source>
        <tissue evidence="10">Gonads</tissue>
    </source>
</reference>
<keyword evidence="3 5" id="KW-0863">Zinc-finger</keyword>
<dbReference type="Pfam" id="PF13445">
    <property type="entry name" value="zf-RING_UBOX"/>
    <property type="match status" value="1"/>
</dbReference>
<dbReference type="GO" id="GO:0008270">
    <property type="term" value="F:zinc ion binding"/>
    <property type="evidence" value="ECO:0007669"/>
    <property type="project" value="UniProtKB-KW"/>
</dbReference>
<name>A0A1S3HKS8_LINAN</name>
<evidence type="ECO:0000256" key="2">
    <source>
        <dbReference type="ARBA" id="ARBA00022723"/>
    </source>
</evidence>
<dbReference type="SUPFAM" id="SSF57850">
    <property type="entry name" value="RING/U-box"/>
    <property type="match status" value="1"/>
</dbReference>
<dbReference type="InterPro" id="IPR017907">
    <property type="entry name" value="Znf_RING_CS"/>
</dbReference>
<accession>A0A1S3HKS8</accession>
<feature type="domain" description="RING-type" evidence="7">
    <location>
        <begin position="14"/>
        <end position="58"/>
    </location>
</feature>
<evidence type="ECO:0000256" key="6">
    <source>
        <dbReference type="SAM" id="Coils"/>
    </source>
</evidence>
<evidence type="ECO:0000256" key="4">
    <source>
        <dbReference type="ARBA" id="ARBA00022833"/>
    </source>
</evidence>
<dbReference type="RefSeq" id="XP_013386708.1">
    <property type="nucleotide sequence ID" value="XM_013531254.1"/>
</dbReference>
<keyword evidence="1" id="KW-0597">Phosphoprotein</keyword>
<dbReference type="Pfam" id="PF00643">
    <property type="entry name" value="zf-B_box"/>
    <property type="match status" value="1"/>
</dbReference>
<dbReference type="PROSITE" id="PS00518">
    <property type="entry name" value="ZF_RING_1"/>
    <property type="match status" value="1"/>
</dbReference>
<dbReference type="PANTHER" id="PTHR25462">
    <property type="entry name" value="BONUS, ISOFORM C-RELATED"/>
    <property type="match status" value="1"/>
</dbReference>
<dbReference type="STRING" id="7574.A0A1S3HKS8"/>
<sequence length="631" mass="70125">MSLSKILTEDFLTCSICHQKFKDPKVLSCAHTFCQHCLQGHLDRNCQGQPRFPCPICRRQCVLPGGGVSGLQTNHLLVSISQAHGQVEQAKAAKKCKICCMKNVSNPPTATKRCLDCEESMCGDCSSDHVLHKFSRDHKLFPVDQFDSDEYVTELRARQNVLCDHNNKDPVEIFCPVCKMFICATCMFLEHQGHDCLRINIAANKRKEKLELCVKPIEKKSLRYDLFKTAAEDQKVSVEEGRKKAKSQVNKQLEQVIKIARQRADDLLGEIDAMSNAKLDILNSLIATATVEQNQLKNAVDFSRKLIHHGNDIDVLQMASACEESSESVQTLDTPNLPAAMTQLQLFTKDMEECVTSINSCFGDAVPAASGRLLTSFKVELAKSAELIIHVTTDNNGDTLCGIWCKDDSSQNRIHIYNSNFVLQGTIPNPRAAEKDGFAGIAIDDDGNIVTRCQVSNEIIVYSKKGDHVRTFHSESPQAVAINSKGHYVVAGSRTLTVHHKEGEVLQSTPDPDVKYIKYVHCNVNDDVIVTGDDHIRVYDSTLQLKYTYGTQGDLDGQVMDPCGTCCLDNGDIILTDLCNGRLHLVSPDGKFKRFLLTKENGIDRPKDVAISHLGQLVVGEQRGKIKFFEL</sequence>
<dbReference type="SUPFAM" id="SSF63829">
    <property type="entry name" value="Calcium-dependent phosphotriesterase"/>
    <property type="match status" value="1"/>
</dbReference>
<dbReference type="GeneID" id="106156146"/>
<dbReference type="AlphaFoldDB" id="A0A1S3HKS8"/>
<dbReference type="PANTHER" id="PTHR25462:SF296">
    <property type="entry name" value="MEIOTIC P26, ISOFORM F"/>
    <property type="match status" value="1"/>
</dbReference>
<evidence type="ECO:0000259" key="7">
    <source>
        <dbReference type="PROSITE" id="PS50089"/>
    </source>
</evidence>
<keyword evidence="2" id="KW-0479">Metal-binding</keyword>
<evidence type="ECO:0000256" key="5">
    <source>
        <dbReference type="PROSITE-ProRule" id="PRU00024"/>
    </source>
</evidence>
<dbReference type="OrthoDB" id="9992988at2759"/>
<evidence type="ECO:0000256" key="3">
    <source>
        <dbReference type="ARBA" id="ARBA00022771"/>
    </source>
</evidence>
<feature type="domain" description="B box-type" evidence="8">
    <location>
        <begin position="158"/>
        <end position="199"/>
    </location>
</feature>
<dbReference type="InterPro" id="IPR000315">
    <property type="entry name" value="Znf_B-box"/>
</dbReference>
<evidence type="ECO:0000313" key="10">
    <source>
        <dbReference type="RefSeq" id="XP_013386708.1"/>
    </source>
</evidence>
<dbReference type="SUPFAM" id="SSF57845">
    <property type="entry name" value="B-box zinc-binding domain"/>
    <property type="match status" value="1"/>
</dbReference>
<dbReference type="CDD" id="cd19757">
    <property type="entry name" value="Bbox1"/>
    <property type="match status" value="1"/>
</dbReference>
<dbReference type="InterPro" id="IPR001841">
    <property type="entry name" value="Znf_RING"/>
</dbReference>
<gene>
    <name evidence="10" type="primary">LOC106156146</name>
</gene>
<dbReference type="InterPro" id="IPR027370">
    <property type="entry name" value="Znf-RING_euk"/>
</dbReference>
<dbReference type="InterPro" id="IPR047153">
    <property type="entry name" value="TRIM45/56/19-like"/>
</dbReference>
<dbReference type="InterPro" id="IPR013083">
    <property type="entry name" value="Znf_RING/FYVE/PHD"/>
</dbReference>
<dbReference type="Gene3D" id="3.30.40.10">
    <property type="entry name" value="Zinc/RING finger domain, C3HC4 (zinc finger)"/>
    <property type="match status" value="1"/>
</dbReference>
<keyword evidence="6" id="KW-0175">Coiled coil</keyword>
<dbReference type="SMART" id="SM00336">
    <property type="entry name" value="BBOX"/>
    <property type="match status" value="2"/>
</dbReference>
<dbReference type="Proteomes" id="UP000085678">
    <property type="component" value="Unplaced"/>
</dbReference>
<evidence type="ECO:0000313" key="9">
    <source>
        <dbReference type="Proteomes" id="UP000085678"/>
    </source>
</evidence>
<dbReference type="InParanoid" id="A0A1S3HKS8"/>
<keyword evidence="9" id="KW-1185">Reference proteome</keyword>